<dbReference type="Pfam" id="PF00563">
    <property type="entry name" value="EAL"/>
    <property type="match status" value="1"/>
</dbReference>
<protein>
    <submittedName>
        <fullName evidence="5">Diguanylate cyclase</fullName>
    </submittedName>
</protein>
<feature type="domain" description="EAL" evidence="3">
    <location>
        <begin position="333"/>
        <end position="583"/>
    </location>
</feature>
<dbReference type="GO" id="GO:0035438">
    <property type="term" value="F:cyclic-di-GMP binding"/>
    <property type="evidence" value="ECO:0007669"/>
    <property type="project" value="InterPro"/>
</dbReference>
<reference evidence="5 6" key="1">
    <citation type="submission" date="2018-03" db="EMBL/GenBank/DDBJ databases">
        <title>The draft genome of Sphingosinicella sp. GL-C-18.</title>
        <authorList>
            <person name="Liu L."/>
            <person name="Li L."/>
            <person name="Liang L."/>
            <person name="Zhang X."/>
            <person name="Wang T."/>
        </authorList>
    </citation>
    <scope>NUCLEOTIDE SEQUENCE [LARGE SCALE GENOMIC DNA]</scope>
    <source>
        <strain evidence="5 6">GL-C-18</strain>
    </source>
</reference>
<dbReference type="Pfam" id="PF00990">
    <property type="entry name" value="GGDEF"/>
    <property type="match status" value="1"/>
</dbReference>
<dbReference type="Gene3D" id="3.20.20.450">
    <property type="entry name" value="EAL domain"/>
    <property type="match status" value="1"/>
</dbReference>
<dbReference type="SUPFAM" id="SSF55073">
    <property type="entry name" value="Nucleotide cyclase"/>
    <property type="match status" value="1"/>
</dbReference>
<dbReference type="SMART" id="SM00052">
    <property type="entry name" value="EAL"/>
    <property type="match status" value="1"/>
</dbReference>
<dbReference type="SUPFAM" id="SSF55785">
    <property type="entry name" value="PYP-like sensor domain (PAS domain)"/>
    <property type="match status" value="1"/>
</dbReference>
<dbReference type="PROSITE" id="PS50113">
    <property type="entry name" value="PAC"/>
    <property type="match status" value="1"/>
</dbReference>
<evidence type="ECO:0000259" key="3">
    <source>
        <dbReference type="PROSITE" id="PS50883"/>
    </source>
</evidence>
<dbReference type="InterPro" id="IPR052155">
    <property type="entry name" value="Biofilm_reg_signaling"/>
</dbReference>
<dbReference type="SMART" id="SM00267">
    <property type="entry name" value="GGDEF"/>
    <property type="match status" value="1"/>
</dbReference>
<dbReference type="PANTHER" id="PTHR44757">
    <property type="entry name" value="DIGUANYLATE CYCLASE DGCP"/>
    <property type="match status" value="1"/>
</dbReference>
<dbReference type="CDD" id="cd01948">
    <property type="entry name" value="EAL"/>
    <property type="match status" value="1"/>
</dbReference>
<organism evidence="5 6">
    <name type="scientific">Allosphingosinicella deserti</name>
    <dbReference type="NCBI Taxonomy" id="2116704"/>
    <lineage>
        <taxon>Bacteria</taxon>
        <taxon>Pseudomonadati</taxon>
        <taxon>Pseudomonadota</taxon>
        <taxon>Alphaproteobacteria</taxon>
        <taxon>Sphingomonadales</taxon>
        <taxon>Sphingomonadaceae</taxon>
        <taxon>Allosphingosinicella</taxon>
    </lineage>
</organism>
<dbReference type="Pfam" id="PF07238">
    <property type="entry name" value="PilZ"/>
    <property type="match status" value="1"/>
</dbReference>
<evidence type="ECO:0000259" key="4">
    <source>
        <dbReference type="PROSITE" id="PS50887"/>
    </source>
</evidence>
<dbReference type="NCBIfam" id="TIGR00254">
    <property type="entry name" value="GGDEF"/>
    <property type="match status" value="1"/>
</dbReference>
<evidence type="ECO:0000259" key="1">
    <source>
        <dbReference type="PROSITE" id="PS50006"/>
    </source>
</evidence>
<comment type="caution">
    <text evidence="5">The sequence shown here is derived from an EMBL/GenBank/DDBJ whole genome shotgun (WGS) entry which is preliminary data.</text>
</comment>
<dbReference type="InterPro" id="IPR000700">
    <property type="entry name" value="PAS-assoc_C"/>
</dbReference>
<dbReference type="SUPFAM" id="SSF141371">
    <property type="entry name" value="PilZ domain-like"/>
    <property type="match status" value="1"/>
</dbReference>
<accession>A0A2P7QYP4</accession>
<dbReference type="InterPro" id="IPR000160">
    <property type="entry name" value="GGDEF_dom"/>
</dbReference>
<feature type="domain" description="PAC" evidence="2">
    <location>
        <begin position="108"/>
        <end position="159"/>
    </location>
</feature>
<sequence length="682" mass="74537">MSLTRLVNGFGLGGRPAEAASRALAEQLDPDLAVRLVNSFEAQGSGWFWESDRAGRIVYLSGKVAKLLDEVEQPAVGRLLTELFEVNGELEGSERTLNFHLNARTSFAGFEVRSRGNGAERIWTISGRPHIDEMGQFRGFVGHGADLTAERRSDAEIKRLALSDSLTGLANRARMRTSLDQIIMQLERNHRPAALFMLDLDRFKAVNDTLGHQTGDALLKVVAQRLETCVADKGLVGRLGGDEFQVIVSNYGNRSDLEDLAQRIISSLSQPYFISGSNISIGCSVGIAVAPEDGSDSEILIRNADLSLYDAKAEGRGRHRFFRTELLRQAQTRKILEDDLRQALDRGELWIAYQPVVSTLTKAVVGYEALLRWNHPRLGAVSPAEFIPIAEDSSLIDPIGEWVLRTACATAARWPRPVRIAINVSPVQFARQALPAIVASALANSGLASDRLELEITESIFLNEDASTERMLGSLKQMGLRLVLDDFGTGYSSLAYLKKAPFDKIKIDQSFVRGAALDPRNAAIIRAVVAIADTLKLETTAEGVETQDEIELIARLGCSHIQGFVYGRPVSGDDVAASLANSAEATPVGLKTSRLSRQKLLRSTRLEVHGRSHSARIRDISTKGLMIDGYDLPLSAGQQLQVDIADNKLVPAVVRWAKDGRAGLEFVDPVDLSAPASRARRM</sequence>
<dbReference type="EMBL" id="PXYI01000001">
    <property type="protein sequence ID" value="PSJ43080.1"/>
    <property type="molecule type" value="Genomic_DNA"/>
</dbReference>
<dbReference type="InterPro" id="IPR035965">
    <property type="entry name" value="PAS-like_dom_sf"/>
</dbReference>
<dbReference type="AlphaFoldDB" id="A0A2P7QYP4"/>
<dbReference type="OrthoDB" id="9814202at2"/>
<dbReference type="InterPro" id="IPR029787">
    <property type="entry name" value="Nucleotide_cyclase"/>
</dbReference>
<dbReference type="PROSITE" id="PS50006">
    <property type="entry name" value="FHA_DOMAIN"/>
    <property type="match status" value="1"/>
</dbReference>
<dbReference type="RefSeq" id="WP_106511102.1">
    <property type="nucleotide sequence ID" value="NZ_PXYI01000001.1"/>
</dbReference>
<dbReference type="Gene3D" id="3.30.450.20">
    <property type="entry name" value="PAS domain"/>
    <property type="match status" value="1"/>
</dbReference>
<evidence type="ECO:0000313" key="5">
    <source>
        <dbReference type="EMBL" id="PSJ43080.1"/>
    </source>
</evidence>
<feature type="domain" description="FHA" evidence="1">
    <location>
        <begin position="564"/>
        <end position="632"/>
    </location>
</feature>
<name>A0A2P7QYP4_9SPHN</name>
<feature type="domain" description="GGDEF" evidence="4">
    <location>
        <begin position="191"/>
        <end position="324"/>
    </location>
</feature>
<dbReference type="InterPro" id="IPR000253">
    <property type="entry name" value="FHA_dom"/>
</dbReference>
<dbReference type="PROSITE" id="PS50887">
    <property type="entry name" value="GGDEF"/>
    <property type="match status" value="1"/>
</dbReference>
<dbReference type="SUPFAM" id="SSF141868">
    <property type="entry name" value="EAL domain-like"/>
    <property type="match status" value="1"/>
</dbReference>
<gene>
    <name evidence="5" type="ORF">C7I55_01430</name>
</gene>
<keyword evidence="6" id="KW-1185">Reference proteome</keyword>
<dbReference type="PANTHER" id="PTHR44757:SF2">
    <property type="entry name" value="BIOFILM ARCHITECTURE MAINTENANCE PROTEIN MBAA"/>
    <property type="match status" value="1"/>
</dbReference>
<dbReference type="InterPro" id="IPR043128">
    <property type="entry name" value="Rev_trsase/Diguanyl_cyclase"/>
</dbReference>
<evidence type="ECO:0000259" key="2">
    <source>
        <dbReference type="PROSITE" id="PS50113"/>
    </source>
</evidence>
<dbReference type="InterPro" id="IPR009875">
    <property type="entry name" value="PilZ_domain"/>
</dbReference>
<proteinExistence type="predicted"/>
<dbReference type="Proteomes" id="UP000241167">
    <property type="component" value="Unassembled WGS sequence"/>
</dbReference>
<evidence type="ECO:0000313" key="6">
    <source>
        <dbReference type="Proteomes" id="UP000241167"/>
    </source>
</evidence>
<dbReference type="CDD" id="cd01949">
    <property type="entry name" value="GGDEF"/>
    <property type="match status" value="1"/>
</dbReference>
<dbReference type="InterPro" id="IPR035919">
    <property type="entry name" value="EAL_sf"/>
</dbReference>
<dbReference type="PROSITE" id="PS50883">
    <property type="entry name" value="EAL"/>
    <property type="match status" value="1"/>
</dbReference>
<dbReference type="Gene3D" id="3.30.70.270">
    <property type="match status" value="1"/>
</dbReference>
<dbReference type="InterPro" id="IPR001633">
    <property type="entry name" value="EAL_dom"/>
</dbReference>